<feature type="domain" description="Ig-like" evidence="1">
    <location>
        <begin position="46"/>
        <end position="126"/>
    </location>
</feature>
<dbReference type="Gene3D" id="2.60.40.10">
    <property type="entry name" value="Immunoglobulins"/>
    <property type="match status" value="1"/>
</dbReference>
<gene>
    <name evidence="2" type="ORF">ASIM_LOCUS4875</name>
</gene>
<keyword evidence="3" id="KW-1185">Reference proteome</keyword>
<accession>A0A3P6PAW1</accession>
<dbReference type="InterPro" id="IPR036179">
    <property type="entry name" value="Ig-like_dom_sf"/>
</dbReference>
<dbReference type="Proteomes" id="UP000267096">
    <property type="component" value="Unassembled WGS sequence"/>
</dbReference>
<evidence type="ECO:0000313" key="3">
    <source>
        <dbReference type="Proteomes" id="UP000267096"/>
    </source>
</evidence>
<dbReference type="EMBL" id="UYRR01009025">
    <property type="protein sequence ID" value="VDK24655.1"/>
    <property type="molecule type" value="Genomic_DNA"/>
</dbReference>
<proteinExistence type="predicted"/>
<reference evidence="2 3" key="1">
    <citation type="submission" date="2018-11" db="EMBL/GenBank/DDBJ databases">
        <authorList>
            <consortium name="Pathogen Informatics"/>
        </authorList>
    </citation>
    <scope>NUCLEOTIDE SEQUENCE [LARGE SCALE GENOMIC DNA]</scope>
</reference>
<dbReference type="OrthoDB" id="5842568at2759"/>
<dbReference type="InterPro" id="IPR013783">
    <property type="entry name" value="Ig-like_fold"/>
</dbReference>
<dbReference type="PROSITE" id="PS50835">
    <property type="entry name" value="IG_LIKE"/>
    <property type="match status" value="1"/>
</dbReference>
<dbReference type="SUPFAM" id="SSF48726">
    <property type="entry name" value="Immunoglobulin"/>
    <property type="match status" value="1"/>
</dbReference>
<sequence>MELYSRDRNPGSALLRLWGNRGQTVKDFLTHLHNLAKIHGHCMDIPQLILRRKFVPLIWSRAQQIIVTPFGQKSDLLKLVCHAKSFPHPHFQWLDDGREIDNETTDTLIIPRSVTYKSIVHPESRL</sequence>
<protein>
    <recommendedName>
        <fullName evidence="1">Ig-like domain-containing protein</fullName>
    </recommendedName>
</protein>
<dbReference type="AlphaFoldDB" id="A0A3P6PAW1"/>
<evidence type="ECO:0000259" key="1">
    <source>
        <dbReference type="PROSITE" id="PS50835"/>
    </source>
</evidence>
<evidence type="ECO:0000313" key="2">
    <source>
        <dbReference type="EMBL" id="VDK24655.1"/>
    </source>
</evidence>
<organism evidence="2 3">
    <name type="scientific">Anisakis simplex</name>
    <name type="common">Herring worm</name>
    <dbReference type="NCBI Taxonomy" id="6269"/>
    <lineage>
        <taxon>Eukaryota</taxon>
        <taxon>Metazoa</taxon>
        <taxon>Ecdysozoa</taxon>
        <taxon>Nematoda</taxon>
        <taxon>Chromadorea</taxon>
        <taxon>Rhabditida</taxon>
        <taxon>Spirurina</taxon>
        <taxon>Ascaridomorpha</taxon>
        <taxon>Ascaridoidea</taxon>
        <taxon>Anisakidae</taxon>
        <taxon>Anisakis</taxon>
        <taxon>Anisakis simplex complex</taxon>
    </lineage>
</organism>
<dbReference type="InterPro" id="IPR007110">
    <property type="entry name" value="Ig-like_dom"/>
</dbReference>
<name>A0A3P6PAW1_ANISI</name>